<reference evidence="1 2" key="1">
    <citation type="journal article" date="2010" name="Plant Cell">
        <title>The Chlorella variabilis NC64A genome reveals adaptation to photosymbiosis, coevolution with viruses, and cryptic sex.</title>
        <authorList>
            <person name="Blanc G."/>
            <person name="Duncan G."/>
            <person name="Agarkova I."/>
            <person name="Borodovsky M."/>
            <person name="Gurnon J."/>
            <person name="Kuo A."/>
            <person name="Lindquist E."/>
            <person name="Lucas S."/>
            <person name="Pangilinan J."/>
            <person name="Polle J."/>
            <person name="Salamov A."/>
            <person name="Terry A."/>
            <person name="Yamada T."/>
            <person name="Dunigan D.D."/>
            <person name="Grigoriev I.V."/>
            <person name="Claverie J.M."/>
            <person name="Van Etten J.L."/>
        </authorList>
    </citation>
    <scope>NUCLEOTIDE SEQUENCE [LARGE SCALE GENOMIC DNA]</scope>
    <source>
        <strain evidence="1 2">NC64A</strain>
    </source>
</reference>
<dbReference type="Proteomes" id="UP000008141">
    <property type="component" value="Unassembled WGS sequence"/>
</dbReference>
<dbReference type="KEGG" id="cvr:CHLNCDRAFT_141534"/>
<dbReference type="EMBL" id="GL433869">
    <property type="protein sequence ID" value="EFN51005.1"/>
    <property type="molecule type" value="Genomic_DNA"/>
</dbReference>
<proteinExistence type="predicted"/>
<evidence type="ECO:0000313" key="2">
    <source>
        <dbReference type="Proteomes" id="UP000008141"/>
    </source>
</evidence>
<dbReference type="AlphaFoldDB" id="E1ZT23"/>
<name>E1ZT23_CHLVA</name>
<dbReference type="GeneID" id="17350466"/>
<sequence>MGRPVAARGCDAIIACGIPAAAVNGFRTPFLSDKKEVRAVLAENGFRYDSTIGAKGGANRVWPGVMSNGVGFDCSVAGQQCAASERYPNLWQVPLYEAPDENLMDYCTDEATGKPRPSCSALRQLQYMFDTAYKGNRGPVSVGVHSPYLTKSSYSKDLKKFFKYALGQQKKDVWAVTMNQLLDWMENPVPASRMSKFMKKYKCVE</sequence>
<dbReference type="PANTHER" id="PTHR45985">
    <property type="match status" value="1"/>
</dbReference>
<dbReference type="InterPro" id="IPR052740">
    <property type="entry name" value="CE4"/>
</dbReference>
<dbReference type="InParanoid" id="E1ZT23"/>
<dbReference type="InterPro" id="IPR011330">
    <property type="entry name" value="Glyco_hydro/deAcase_b/a-brl"/>
</dbReference>
<evidence type="ECO:0008006" key="3">
    <source>
        <dbReference type="Google" id="ProtNLM"/>
    </source>
</evidence>
<dbReference type="Gene3D" id="3.20.20.370">
    <property type="entry name" value="Glycoside hydrolase/deacetylase"/>
    <property type="match status" value="1"/>
</dbReference>
<keyword evidence="2" id="KW-1185">Reference proteome</keyword>
<accession>E1ZT23</accession>
<dbReference type="RefSeq" id="XP_005843107.1">
    <property type="nucleotide sequence ID" value="XM_005843045.1"/>
</dbReference>
<evidence type="ECO:0000313" key="1">
    <source>
        <dbReference type="EMBL" id="EFN51005.1"/>
    </source>
</evidence>
<organism evidence="2">
    <name type="scientific">Chlorella variabilis</name>
    <name type="common">Green alga</name>
    <dbReference type="NCBI Taxonomy" id="554065"/>
    <lineage>
        <taxon>Eukaryota</taxon>
        <taxon>Viridiplantae</taxon>
        <taxon>Chlorophyta</taxon>
        <taxon>core chlorophytes</taxon>
        <taxon>Trebouxiophyceae</taxon>
        <taxon>Chlorellales</taxon>
        <taxon>Chlorellaceae</taxon>
        <taxon>Chlorella clade</taxon>
        <taxon>Chlorella</taxon>
    </lineage>
</organism>
<gene>
    <name evidence="1" type="ORF">CHLNCDRAFT_141534</name>
</gene>
<dbReference type="SUPFAM" id="SSF88713">
    <property type="entry name" value="Glycoside hydrolase/deacetylase"/>
    <property type="match status" value="1"/>
</dbReference>
<protein>
    <recommendedName>
        <fullName evidence="3">NodB homology domain-containing protein</fullName>
    </recommendedName>
</protein>
<dbReference type="GO" id="GO:0005975">
    <property type="term" value="P:carbohydrate metabolic process"/>
    <property type="evidence" value="ECO:0007669"/>
    <property type="project" value="InterPro"/>
</dbReference>
<dbReference type="PANTHER" id="PTHR45985:SF3">
    <property type="entry name" value="CHITIN DEACETYLASE-LIKE 4"/>
    <property type="match status" value="1"/>
</dbReference>
<dbReference type="OrthoDB" id="508839at2759"/>